<dbReference type="EMBL" id="AMXE01000114">
    <property type="protein sequence ID" value="ENO84290.1"/>
    <property type="molecule type" value="Genomic_DNA"/>
</dbReference>
<dbReference type="STRING" id="1123367.GCA_000621305_03262"/>
<evidence type="ECO:0000313" key="1">
    <source>
        <dbReference type="EMBL" id="ENO84290.1"/>
    </source>
</evidence>
<keyword evidence="2" id="KW-1185">Reference proteome</keyword>
<dbReference type="RefSeq" id="WP_004345929.1">
    <property type="nucleotide sequence ID" value="NZ_AMXE01000114.1"/>
</dbReference>
<evidence type="ECO:0000313" key="2">
    <source>
        <dbReference type="Proteomes" id="UP000013232"/>
    </source>
</evidence>
<gene>
    <name evidence="1" type="ORF">C666_17610</name>
</gene>
<comment type="caution">
    <text evidence="1">The sequence shown here is derived from an EMBL/GenBank/DDBJ whole genome shotgun (WGS) entry which is preliminary data.</text>
</comment>
<name>N6XYD5_THAL4</name>
<protein>
    <submittedName>
        <fullName evidence="1">Uncharacterized protein</fullName>
    </submittedName>
</protein>
<reference evidence="1 2" key="1">
    <citation type="submission" date="2012-09" db="EMBL/GenBank/DDBJ databases">
        <title>Draft Genome Sequences of 6 Strains from Genus Thauera.</title>
        <authorList>
            <person name="Liu B."/>
            <person name="Shapleigh J.P."/>
            <person name="Frostegard A.H."/>
        </authorList>
    </citation>
    <scope>NUCLEOTIDE SEQUENCE [LARGE SCALE GENOMIC DNA]</scope>
    <source>
        <strain evidence="2">47Lol / DSM 12138</strain>
    </source>
</reference>
<accession>N6XYD5</accession>
<proteinExistence type="predicted"/>
<dbReference type="Proteomes" id="UP000013232">
    <property type="component" value="Unassembled WGS sequence"/>
</dbReference>
<dbReference type="AlphaFoldDB" id="N6XYD5"/>
<organism evidence="1 2">
    <name type="scientific">Thauera linaloolentis (strain DSM 12138 / JCM 21573 / CCUG 41526 / CIP 105981 / IAM 15112 / NBRC 102519 / 47Lol)</name>
    <dbReference type="NCBI Taxonomy" id="1123367"/>
    <lineage>
        <taxon>Bacteria</taxon>
        <taxon>Pseudomonadati</taxon>
        <taxon>Pseudomonadota</taxon>
        <taxon>Betaproteobacteria</taxon>
        <taxon>Rhodocyclales</taxon>
        <taxon>Zoogloeaceae</taxon>
        <taxon>Thauera</taxon>
    </lineage>
</organism>
<sequence>MNNFDFEKSRNFLEFMIEKNPDNKELIQAYVSLIEKKTDFDIEYIKGDADLRKDFEKNQTERFKADAEITKKSIEQGNAIPRKW</sequence>
<dbReference type="OrthoDB" id="9182675at2"/>